<name>A0A2G1W1F2_9BACT</name>
<comment type="function">
    <text evidence="3">Catalyzes the deamination of dCTP to dUTP.</text>
</comment>
<dbReference type="HAMAP" id="MF_00146">
    <property type="entry name" value="dCTP_deaminase"/>
    <property type="match status" value="1"/>
</dbReference>
<dbReference type="EC" id="3.5.4.13" evidence="3"/>
<comment type="similarity">
    <text evidence="3">Belongs to the dCTP deaminase family.</text>
</comment>
<dbReference type="AlphaFoldDB" id="A0A2G1W1F2"/>
<dbReference type="Pfam" id="PF22769">
    <property type="entry name" value="DCD"/>
    <property type="match status" value="1"/>
</dbReference>
<dbReference type="RefSeq" id="WP_099263194.1">
    <property type="nucleotide sequence ID" value="NZ_NIZW01000023.1"/>
</dbReference>
<dbReference type="InterPro" id="IPR036157">
    <property type="entry name" value="dUTPase-like_sf"/>
</dbReference>
<evidence type="ECO:0000256" key="1">
    <source>
        <dbReference type="ARBA" id="ARBA00022801"/>
    </source>
</evidence>
<dbReference type="GO" id="GO:0008829">
    <property type="term" value="F:dCTP deaminase activity"/>
    <property type="evidence" value="ECO:0007669"/>
    <property type="project" value="UniProtKB-UniRule"/>
</dbReference>
<feature type="binding site" evidence="3">
    <location>
        <begin position="99"/>
        <end position="104"/>
    </location>
    <ligand>
        <name>dCTP</name>
        <dbReference type="ChEBI" id="CHEBI:61481"/>
    </ligand>
</feature>
<dbReference type="GeneID" id="90611021"/>
<evidence type="ECO:0000313" key="4">
    <source>
        <dbReference type="EMBL" id="PHQ32690.1"/>
    </source>
</evidence>
<dbReference type="PANTHER" id="PTHR42680:SF3">
    <property type="entry name" value="DCTP DEAMINASE"/>
    <property type="match status" value="1"/>
</dbReference>
<evidence type="ECO:0000313" key="5">
    <source>
        <dbReference type="Proteomes" id="UP000225740"/>
    </source>
</evidence>
<feature type="binding site" evidence="3">
    <location>
        <position position="144"/>
    </location>
    <ligand>
        <name>dCTP</name>
        <dbReference type="ChEBI" id="CHEBI:61481"/>
    </ligand>
</feature>
<evidence type="ECO:0000256" key="2">
    <source>
        <dbReference type="ARBA" id="ARBA00023080"/>
    </source>
</evidence>
<comment type="subunit">
    <text evidence="3">Homotrimer.</text>
</comment>
<dbReference type="GO" id="GO:0015949">
    <property type="term" value="P:nucleobase-containing small molecule interconversion"/>
    <property type="evidence" value="ECO:0007669"/>
    <property type="project" value="TreeGrafter"/>
</dbReference>
<dbReference type="InterPro" id="IPR033704">
    <property type="entry name" value="dUTPase_trimeric"/>
</dbReference>
<dbReference type="SUPFAM" id="SSF51283">
    <property type="entry name" value="dUTPase-like"/>
    <property type="match status" value="1"/>
</dbReference>
<keyword evidence="1 3" id="KW-0378">Hydrolase</keyword>
<dbReference type="PANTHER" id="PTHR42680">
    <property type="entry name" value="DCTP DEAMINASE"/>
    <property type="match status" value="1"/>
</dbReference>
<dbReference type="CDD" id="cd07557">
    <property type="entry name" value="trimeric_dUTPase"/>
    <property type="match status" value="1"/>
</dbReference>
<dbReference type="GO" id="GO:0006226">
    <property type="term" value="P:dUMP biosynthetic process"/>
    <property type="evidence" value="ECO:0007669"/>
    <property type="project" value="UniProtKB-UniPathway"/>
</dbReference>
<gene>
    <name evidence="3" type="primary">dcd</name>
    <name evidence="4" type="ORF">CEE69_24065</name>
</gene>
<comment type="caution">
    <text evidence="3">Lacks conserved residue(s) required for the propagation of feature annotation.</text>
</comment>
<comment type="catalytic activity">
    <reaction evidence="3">
        <text>dCTP + H2O + H(+) = dUTP + NH4(+)</text>
        <dbReference type="Rhea" id="RHEA:22680"/>
        <dbReference type="ChEBI" id="CHEBI:15377"/>
        <dbReference type="ChEBI" id="CHEBI:15378"/>
        <dbReference type="ChEBI" id="CHEBI:28938"/>
        <dbReference type="ChEBI" id="CHEBI:61481"/>
        <dbReference type="ChEBI" id="CHEBI:61555"/>
        <dbReference type="EC" id="3.5.4.13"/>
    </reaction>
</comment>
<feature type="active site" description="Proton donor/acceptor" evidence="3">
    <location>
        <position position="127"/>
    </location>
</feature>
<keyword evidence="2 3" id="KW-0546">Nucleotide metabolism</keyword>
<dbReference type="EMBL" id="NIZW01000023">
    <property type="protein sequence ID" value="PHQ32690.1"/>
    <property type="molecule type" value="Genomic_DNA"/>
</dbReference>
<feature type="binding site" evidence="3">
    <location>
        <position position="161"/>
    </location>
    <ligand>
        <name>dCTP</name>
        <dbReference type="ChEBI" id="CHEBI:61481"/>
    </ligand>
</feature>
<dbReference type="InterPro" id="IPR011962">
    <property type="entry name" value="dCTP_deaminase"/>
</dbReference>
<dbReference type="GO" id="GO:0006229">
    <property type="term" value="P:dUTP biosynthetic process"/>
    <property type="evidence" value="ECO:0007669"/>
    <property type="project" value="UniProtKB-UniRule"/>
</dbReference>
<accession>A0A2G1W1F2</accession>
<keyword evidence="5" id="KW-1185">Reference proteome</keyword>
<sequence>MKETQIMILSGQDIQQRQGNDILIDPFDPSRLSPNSYNLTLHNELLVYEEVVLDAASPNRYRRLTIPEEGLTLQPGTLYLGRTAEHTETHGLVPIIQGRSSLGRLGLFLNPGGSLGHAGYRGTWTLELHCVQPVRIYPHIQICQITYWEVSGDSPEEASEKYQNSNDIQPSLMHRELGFDDRDTQLELGFDETIRSQP</sequence>
<reference evidence="4 5" key="1">
    <citation type="submission" date="2017-06" db="EMBL/GenBank/DDBJ databases">
        <title>Description of Rhodopirellula bahusiensis sp. nov.</title>
        <authorList>
            <person name="Kizina J."/>
            <person name="Harder J."/>
        </authorList>
    </citation>
    <scope>NUCLEOTIDE SEQUENCE [LARGE SCALE GENOMIC DNA]</scope>
    <source>
        <strain evidence="4 5">SWK21</strain>
    </source>
</reference>
<dbReference type="OrthoDB" id="9780202at2"/>
<organism evidence="4 5">
    <name type="scientific">Rhodopirellula bahusiensis</name>
    <dbReference type="NCBI Taxonomy" id="2014065"/>
    <lineage>
        <taxon>Bacteria</taxon>
        <taxon>Pseudomonadati</taxon>
        <taxon>Planctomycetota</taxon>
        <taxon>Planctomycetia</taxon>
        <taxon>Pirellulales</taxon>
        <taxon>Pirellulaceae</taxon>
        <taxon>Rhodopirellula</taxon>
    </lineage>
</organism>
<comment type="pathway">
    <text evidence="3">Pyrimidine metabolism; dUMP biosynthesis; dUMP from dCTP (dUTP route): step 1/2.</text>
</comment>
<comment type="caution">
    <text evidence="4">The sequence shown here is derived from an EMBL/GenBank/DDBJ whole genome shotgun (WGS) entry which is preliminary data.</text>
</comment>
<feature type="binding site" evidence="3">
    <location>
        <begin position="125"/>
        <end position="127"/>
    </location>
    <ligand>
        <name>dCTP</name>
        <dbReference type="ChEBI" id="CHEBI:61481"/>
    </ligand>
</feature>
<dbReference type="GO" id="GO:0000166">
    <property type="term" value="F:nucleotide binding"/>
    <property type="evidence" value="ECO:0007669"/>
    <property type="project" value="UniProtKB-KW"/>
</dbReference>
<dbReference type="Proteomes" id="UP000225740">
    <property type="component" value="Unassembled WGS sequence"/>
</dbReference>
<dbReference type="Gene3D" id="2.70.40.10">
    <property type="match status" value="1"/>
</dbReference>
<keyword evidence="3" id="KW-0547">Nucleotide-binding</keyword>
<dbReference type="UniPathway" id="UPA00610">
    <property type="reaction ID" value="UER00665"/>
</dbReference>
<proteinExistence type="inferred from homology"/>
<protein>
    <recommendedName>
        <fullName evidence="3">dCTP deaminase</fullName>
        <ecNumber evidence="3">3.5.4.13</ecNumber>
    </recommendedName>
    <alternativeName>
        <fullName evidence="3">Deoxycytidine triphosphate deaminase</fullName>
    </alternativeName>
</protein>
<evidence type="ECO:0000256" key="3">
    <source>
        <dbReference type="HAMAP-Rule" id="MF_00146"/>
    </source>
</evidence>